<evidence type="ECO:0000313" key="2">
    <source>
        <dbReference type="Proteomes" id="UP000318825"/>
    </source>
</evidence>
<organism evidence="1 2">
    <name type="scientific">Nitrobacter winogradskyi</name>
    <name type="common">Nitrobacter agilis</name>
    <dbReference type="NCBI Taxonomy" id="913"/>
    <lineage>
        <taxon>Bacteria</taxon>
        <taxon>Pseudomonadati</taxon>
        <taxon>Pseudomonadota</taxon>
        <taxon>Alphaproteobacteria</taxon>
        <taxon>Hyphomicrobiales</taxon>
        <taxon>Nitrobacteraceae</taxon>
        <taxon>Nitrobacter</taxon>
    </lineage>
</organism>
<reference evidence="1 2" key="1">
    <citation type="submission" date="2019-06" db="EMBL/GenBank/DDBJ databases">
        <title>Whole genome shotgun sequence of Nitrobacter winogradskyi NBRC 14297.</title>
        <authorList>
            <person name="Hosoyama A."/>
            <person name="Uohara A."/>
            <person name="Ohji S."/>
            <person name="Ichikawa N."/>
        </authorList>
    </citation>
    <scope>NUCLEOTIDE SEQUENCE [LARGE SCALE GENOMIC DNA]</scope>
    <source>
        <strain evidence="1 2">NBRC 14297</strain>
    </source>
</reference>
<accession>A0A4Y3W8J9</accession>
<comment type="caution">
    <text evidence="1">The sequence shown here is derived from an EMBL/GenBank/DDBJ whole genome shotgun (WGS) entry which is preliminary data.</text>
</comment>
<dbReference type="EMBL" id="BJNF01000003">
    <property type="protein sequence ID" value="GEC14381.1"/>
    <property type="molecule type" value="Genomic_DNA"/>
</dbReference>
<dbReference type="AlphaFoldDB" id="A0A4Y3W8J9"/>
<evidence type="ECO:0000313" key="1">
    <source>
        <dbReference type="EMBL" id="GEC14381.1"/>
    </source>
</evidence>
<protein>
    <submittedName>
        <fullName evidence="1">Uncharacterized protein</fullName>
    </submittedName>
</protein>
<sequence length="158" mass="17318">MPQMARRPFILVTMEQPEYSVKPRPINALFCREIARIRRGNSATLLFLSGTSMHIFPAARVFPGILAGTALFAAAAWADSRVFIVANQADGYGIDQCLAQGESCGAHAAHSYCRSRDFAQAVAYKRVRPDEMTDSIPGSTNSCRHSGCNEYVAITCQR</sequence>
<proteinExistence type="predicted"/>
<gene>
    <name evidence="1" type="ORF">NWI01_02730</name>
</gene>
<name>A0A4Y3W8J9_NITWI</name>
<dbReference type="Proteomes" id="UP000318825">
    <property type="component" value="Unassembled WGS sequence"/>
</dbReference>